<organism evidence="4 5">
    <name type="scientific">Ceratopteris richardii</name>
    <name type="common">Triangle waterfern</name>
    <dbReference type="NCBI Taxonomy" id="49495"/>
    <lineage>
        <taxon>Eukaryota</taxon>
        <taxon>Viridiplantae</taxon>
        <taxon>Streptophyta</taxon>
        <taxon>Embryophyta</taxon>
        <taxon>Tracheophyta</taxon>
        <taxon>Polypodiopsida</taxon>
        <taxon>Polypodiidae</taxon>
        <taxon>Polypodiales</taxon>
        <taxon>Pteridineae</taxon>
        <taxon>Pteridaceae</taxon>
        <taxon>Parkerioideae</taxon>
        <taxon>Ceratopteris</taxon>
    </lineage>
</organism>
<dbReference type="Proteomes" id="UP000825935">
    <property type="component" value="Chromosome 30"/>
</dbReference>
<dbReference type="OMA" id="PPIRTHC"/>
<feature type="compositionally biased region" description="Basic and acidic residues" evidence="2">
    <location>
        <begin position="494"/>
        <end position="503"/>
    </location>
</feature>
<dbReference type="EMBL" id="CM035435">
    <property type="protein sequence ID" value="KAH7289657.1"/>
    <property type="molecule type" value="Genomic_DNA"/>
</dbReference>
<feature type="domain" description="RING-type" evidence="3">
    <location>
        <begin position="609"/>
        <end position="647"/>
    </location>
</feature>
<protein>
    <recommendedName>
        <fullName evidence="3">RING-type domain-containing protein</fullName>
    </recommendedName>
</protein>
<dbReference type="AlphaFoldDB" id="A0A8T2R0R5"/>
<feature type="compositionally biased region" description="Low complexity" evidence="2">
    <location>
        <begin position="434"/>
        <end position="455"/>
    </location>
</feature>
<dbReference type="GO" id="GO:0008270">
    <property type="term" value="F:zinc ion binding"/>
    <property type="evidence" value="ECO:0007669"/>
    <property type="project" value="UniProtKB-KW"/>
</dbReference>
<keyword evidence="1" id="KW-0862">Zinc</keyword>
<keyword evidence="5" id="KW-1185">Reference proteome</keyword>
<feature type="region of interest" description="Disordered" evidence="2">
    <location>
        <begin position="474"/>
        <end position="506"/>
    </location>
</feature>
<dbReference type="OrthoDB" id="1711136at2759"/>
<comment type="caution">
    <text evidence="4">The sequence shown here is derived from an EMBL/GenBank/DDBJ whole genome shotgun (WGS) entry which is preliminary data.</text>
</comment>
<gene>
    <name evidence="4" type="ORF">KP509_30G013200</name>
</gene>
<name>A0A8T2R0R5_CERRI</name>
<dbReference type="Gene3D" id="3.30.40.10">
    <property type="entry name" value="Zinc/RING finger domain, C3HC4 (zinc finger)"/>
    <property type="match status" value="1"/>
</dbReference>
<sequence length="657" mass="72085">MQQASFVPPTAAADKQDFLHAWKRLQTLTKTAVWRASKLNLESRRLVHIVDTESCGTAKGLGLSNTLYSFSSVLAKRFSAVPPSTPRHCALSRASNDRRHVASMIHALLIQWKPDTSFEWRTRVASAVPILEEALYKQAKSNEDYRNPQSLEAQLLHILTHFEAGNGPFLLQGTCPLYSVRESSIDLALIKAYILHKNGISHRKLRRRENNELPLEKVSERAKTSAIRRFISESSASLEACSNKIEENLDRMESSVASLENERGSNSGNRFPIVFPNARKENSIRLRHEIGKVRFGTCKKENVVENSVSRDNVSHGTSCLREQTRKTLGVILQFSTPNEVAAKVSPCIHAVEASLAIRRDASGTRAETRKAASENAIVEAPNRVCVAKSETLNANGSSLVIVDEQGDTSAVTGVEIECVETNELSTNQEQGPHSDLSPSTSPSVSSGSSFASSSTTPFATPLSMLTCPTSLAPASSMVQSGTRCPSASNAALHPRHEAGDDRTSQTAANAQLQPLSRGWSTKQFELQKSTTQTQPEHFGADASTSSVSSRLVMNGTSSTSGGVKSTLRCFLANRDEYSCEYKSSASSFTEESYPWETWEETTEQLDGMCCVCMTGLKGAAFVPCGHTFCRRCSREVWRSRGTCPLCNRYIREILDIY</sequence>
<accession>A0A8T2R0R5</accession>
<evidence type="ECO:0000256" key="1">
    <source>
        <dbReference type="PROSITE-ProRule" id="PRU00175"/>
    </source>
</evidence>
<dbReference type="CDD" id="cd16449">
    <property type="entry name" value="RING-HC"/>
    <property type="match status" value="1"/>
</dbReference>
<evidence type="ECO:0000313" key="4">
    <source>
        <dbReference type="EMBL" id="KAH7289657.1"/>
    </source>
</evidence>
<evidence type="ECO:0000259" key="3">
    <source>
        <dbReference type="PROSITE" id="PS50089"/>
    </source>
</evidence>
<proteinExistence type="predicted"/>
<evidence type="ECO:0000313" key="5">
    <source>
        <dbReference type="Proteomes" id="UP000825935"/>
    </source>
</evidence>
<reference evidence="4" key="1">
    <citation type="submission" date="2021-08" db="EMBL/GenBank/DDBJ databases">
        <title>WGS assembly of Ceratopteris richardii.</title>
        <authorList>
            <person name="Marchant D.B."/>
            <person name="Chen G."/>
            <person name="Jenkins J."/>
            <person name="Shu S."/>
            <person name="Leebens-Mack J."/>
            <person name="Grimwood J."/>
            <person name="Schmutz J."/>
            <person name="Soltis P."/>
            <person name="Soltis D."/>
            <person name="Chen Z.-H."/>
        </authorList>
    </citation>
    <scope>NUCLEOTIDE SEQUENCE</scope>
    <source>
        <strain evidence="4">Whitten #5841</strain>
        <tissue evidence="4">Leaf</tissue>
    </source>
</reference>
<dbReference type="Pfam" id="PF13920">
    <property type="entry name" value="zf-C3HC4_3"/>
    <property type="match status" value="1"/>
</dbReference>
<dbReference type="EMBL" id="CM035435">
    <property type="protein sequence ID" value="KAH7289656.1"/>
    <property type="molecule type" value="Genomic_DNA"/>
</dbReference>
<dbReference type="SMART" id="SM00184">
    <property type="entry name" value="RING"/>
    <property type="match status" value="1"/>
</dbReference>
<keyword evidence="1" id="KW-0479">Metal-binding</keyword>
<dbReference type="PROSITE" id="PS50089">
    <property type="entry name" value="ZF_RING_2"/>
    <property type="match status" value="1"/>
</dbReference>
<dbReference type="SUPFAM" id="SSF57850">
    <property type="entry name" value="RING/U-box"/>
    <property type="match status" value="1"/>
</dbReference>
<feature type="region of interest" description="Disordered" evidence="2">
    <location>
        <begin position="423"/>
        <end position="455"/>
    </location>
</feature>
<keyword evidence="1" id="KW-0863">Zinc-finger</keyword>
<feature type="region of interest" description="Disordered" evidence="2">
    <location>
        <begin position="526"/>
        <end position="545"/>
    </location>
</feature>
<dbReference type="InterPro" id="IPR001841">
    <property type="entry name" value="Znf_RING"/>
</dbReference>
<dbReference type="PANTHER" id="PTHR46629">
    <property type="entry name" value="OS01G0917900 PROTEIN"/>
    <property type="match status" value="1"/>
</dbReference>
<feature type="compositionally biased region" description="Polar residues" evidence="2">
    <location>
        <begin position="474"/>
        <end position="489"/>
    </location>
</feature>
<evidence type="ECO:0000256" key="2">
    <source>
        <dbReference type="SAM" id="MobiDB-lite"/>
    </source>
</evidence>
<feature type="compositionally biased region" description="Polar residues" evidence="2">
    <location>
        <begin position="526"/>
        <end position="535"/>
    </location>
</feature>
<dbReference type="InterPro" id="IPR013083">
    <property type="entry name" value="Znf_RING/FYVE/PHD"/>
</dbReference>